<evidence type="ECO:0000313" key="6">
    <source>
        <dbReference type="Proteomes" id="UP000327468"/>
    </source>
</evidence>
<dbReference type="Proteomes" id="UP000327468">
    <property type="component" value="Chromosome 7"/>
</dbReference>
<dbReference type="Gene3D" id="1.20.5.170">
    <property type="match status" value="1"/>
</dbReference>
<protein>
    <recommendedName>
        <fullName evidence="4">IF rod domain-containing protein</fullName>
    </recommendedName>
</protein>
<keyword evidence="6" id="KW-1185">Reference proteome</keyword>
<dbReference type="EMBL" id="VFJC01000008">
    <property type="protein sequence ID" value="KAB5571209.1"/>
    <property type="molecule type" value="Genomic_DNA"/>
</dbReference>
<dbReference type="PANTHER" id="PTHR45652:SF7">
    <property type="entry name" value="VIMENTIN-LIKE"/>
    <property type="match status" value="1"/>
</dbReference>
<dbReference type="PANTHER" id="PTHR45652">
    <property type="entry name" value="GLIAL FIBRILLARY ACIDIC PROTEIN"/>
    <property type="match status" value="1"/>
</dbReference>
<dbReference type="AlphaFoldDB" id="A0A5N5NVK2"/>
<keyword evidence="2 3" id="KW-0175">Coiled coil</keyword>
<evidence type="ECO:0000313" key="5">
    <source>
        <dbReference type="EMBL" id="KAB5571209.1"/>
    </source>
</evidence>
<accession>A0A5N5NVK2</accession>
<evidence type="ECO:0000256" key="2">
    <source>
        <dbReference type="ARBA" id="ARBA00023054"/>
    </source>
</evidence>
<evidence type="ECO:0000256" key="1">
    <source>
        <dbReference type="ARBA" id="ARBA00022754"/>
    </source>
</evidence>
<reference evidence="5 6" key="1">
    <citation type="submission" date="2019-06" db="EMBL/GenBank/DDBJ databases">
        <title>A chromosome-scale genome assembly of the striped catfish, Pangasianodon hypophthalmus.</title>
        <authorList>
            <person name="Wen M."/>
            <person name="Zahm M."/>
            <person name="Roques C."/>
            <person name="Cabau C."/>
            <person name="Klopp C."/>
            <person name="Donnadieu C."/>
            <person name="Jouanno E."/>
            <person name="Avarre J.-C."/>
            <person name="Campet M."/>
            <person name="Ha T.T.T."/>
            <person name="Dugue R."/>
            <person name="Lampietro C."/>
            <person name="Louis A."/>
            <person name="Herpin A."/>
            <person name="Echchiki A."/>
            <person name="Berthelot C."/>
            <person name="Parey E."/>
            <person name="Roest-Crollius H."/>
            <person name="Braasch I."/>
            <person name="Postlethwait J."/>
            <person name="Bobe J."/>
            <person name="Montfort J."/>
            <person name="Bouchez O."/>
            <person name="Begum T."/>
            <person name="Schartl M."/>
            <person name="Guiguen Y."/>
        </authorList>
    </citation>
    <scope>NUCLEOTIDE SEQUENCE [LARGE SCALE GENOMIC DNA]</scope>
    <source>
        <strain evidence="5 6">Indonesia</strain>
        <tissue evidence="5">Blood</tissue>
    </source>
</reference>
<dbReference type="InterPro" id="IPR039008">
    <property type="entry name" value="IF_rod_dom"/>
</dbReference>
<dbReference type="GO" id="GO:0005737">
    <property type="term" value="C:cytoplasm"/>
    <property type="evidence" value="ECO:0007669"/>
    <property type="project" value="TreeGrafter"/>
</dbReference>
<feature type="domain" description="IF rod" evidence="4">
    <location>
        <begin position="68"/>
        <end position="386"/>
    </location>
</feature>
<proteinExistence type="predicted"/>
<dbReference type="GO" id="GO:0045109">
    <property type="term" value="P:intermediate filament organization"/>
    <property type="evidence" value="ECO:0007669"/>
    <property type="project" value="TreeGrafter"/>
</dbReference>
<dbReference type="SUPFAM" id="SSF64593">
    <property type="entry name" value="Intermediate filament protein, coiled coil region"/>
    <property type="match status" value="2"/>
</dbReference>
<evidence type="ECO:0000256" key="3">
    <source>
        <dbReference type="SAM" id="Coils"/>
    </source>
</evidence>
<dbReference type="SMART" id="SM01391">
    <property type="entry name" value="Filament"/>
    <property type="match status" value="1"/>
</dbReference>
<organism evidence="5 6">
    <name type="scientific">Pangasianodon hypophthalmus</name>
    <name type="common">Striped catfish</name>
    <name type="synonym">Helicophagus hypophthalmus</name>
    <dbReference type="NCBI Taxonomy" id="310915"/>
    <lineage>
        <taxon>Eukaryota</taxon>
        <taxon>Metazoa</taxon>
        <taxon>Chordata</taxon>
        <taxon>Craniata</taxon>
        <taxon>Vertebrata</taxon>
        <taxon>Euteleostomi</taxon>
        <taxon>Actinopterygii</taxon>
        <taxon>Neopterygii</taxon>
        <taxon>Teleostei</taxon>
        <taxon>Ostariophysi</taxon>
        <taxon>Siluriformes</taxon>
        <taxon>Pangasiidae</taxon>
        <taxon>Pangasianodon</taxon>
    </lineage>
</organism>
<feature type="coiled-coil region" evidence="3">
    <location>
        <begin position="72"/>
        <end position="151"/>
    </location>
</feature>
<dbReference type="Pfam" id="PF00038">
    <property type="entry name" value="Filament"/>
    <property type="match status" value="1"/>
</dbReference>
<evidence type="ECO:0000259" key="4">
    <source>
        <dbReference type="PROSITE" id="PS51842"/>
    </source>
</evidence>
<feature type="coiled-coil region" evidence="3">
    <location>
        <begin position="344"/>
        <end position="378"/>
    </location>
</feature>
<dbReference type="GO" id="GO:0005882">
    <property type="term" value="C:intermediate filament"/>
    <property type="evidence" value="ECO:0007669"/>
    <property type="project" value="UniProtKB-KW"/>
</dbReference>
<dbReference type="PROSITE" id="PS51842">
    <property type="entry name" value="IF_ROD_2"/>
    <property type="match status" value="1"/>
</dbReference>
<feature type="coiled-coil region" evidence="3">
    <location>
        <begin position="291"/>
        <end position="318"/>
    </location>
</feature>
<gene>
    <name evidence="5" type="ORF">PHYPO_G00222430</name>
</gene>
<name>A0A5N5NVK2_PANHP</name>
<comment type="caution">
    <text evidence="5">The sequence shown here is derived from an EMBL/GenBank/DDBJ whole genome shotgun (WGS) entry which is preliminary data.</text>
</comment>
<keyword evidence="1" id="KW-0403">Intermediate filament</keyword>
<dbReference type="InterPro" id="IPR050405">
    <property type="entry name" value="Intermediate_filament"/>
</dbReference>
<dbReference type="GO" id="GO:0005200">
    <property type="term" value="F:structural constituent of cytoskeleton"/>
    <property type="evidence" value="ECO:0007669"/>
    <property type="project" value="TreeGrafter"/>
</dbReference>
<sequence>MAMLRVSSYRKLFEEEHQRPATWFSQRCGTQILPSSARGGVSMIDWPEPDFSASRALNREGLMRFSQERSIIAALNDRLAVLIDMVRCLEEENESLEAQIIEMEERLAAKPSPPSSISLDCPSDSSLEAVIERLRREKDEILCHTEELTKDLHHIKRKYDEVVEQRTHLQLERKDVAVEVDTVTADCLALREQAAIYEKQLAAMEQQHELRIESLCEPTAEDRDDQTVSLQFPSIDLTPAITVIKDYYCQLAESLQFESGAVAIARGEEKGRNLENLTGGKVKENSEVMDVNGLKELIARLQKELDELEACGEELGAEIEAKTQAHLLEIEELETCICRLEKDEADLQAQMKEQMGDYEELLNEKMALDIEIEAYRALVEVEEERLCYL</sequence>